<gene>
    <name evidence="1" type="ORF">APLA_LOCUS6047</name>
</gene>
<proteinExistence type="predicted"/>
<reference evidence="1 2" key="1">
    <citation type="submission" date="2020-04" db="EMBL/GenBank/DDBJ databases">
        <authorList>
            <person name="Wallbank WR R."/>
            <person name="Pardo Diaz C."/>
            <person name="Kozak K."/>
            <person name="Martin S."/>
            <person name="Jiggins C."/>
            <person name="Moest M."/>
            <person name="Warren A I."/>
            <person name="Byers J.R.P. K."/>
            <person name="Montejo-Kovacevich G."/>
            <person name="Yen C E."/>
        </authorList>
    </citation>
    <scope>NUCLEOTIDE SEQUENCE [LARGE SCALE GENOMIC DNA]</scope>
</reference>
<comment type="caution">
    <text evidence="1">The sequence shown here is derived from an EMBL/GenBank/DDBJ whole genome shotgun (WGS) entry which is preliminary data.</text>
</comment>
<dbReference type="AlphaFoldDB" id="A0A8S0ZJ17"/>
<accession>A0A8S0ZJ17</accession>
<organism evidence="1 2">
    <name type="scientific">Arctia plantaginis</name>
    <name type="common">Wood tiger moth</name>
    <name type="synonym">Phalaena plantaginis</name>
    <dbReference type="NCBI Taxonomy" id="874455"/>
    <lineage>
        <taxon>Eukaryota</taxon>
        <taxon>Metazoa</taxon>
        <taxon>Ecdysozoa</taxon>
        <taxon>Arthropoda</taxon>
        <taxon>Hexapoda</taxon>
        <taxon>Insecta</taxon>
        <taxon>Pterygota</taxon>
        <taxon>Neoptera</taxon>
        <taxon>Endopterygota</taxon>
        <taxon>Lepidoptera</taxon>
        <taxon>Glossata</taxon>
        <taxon>Ditrysia</taxon>
        <taxon>Noctuoidea</taxon>
        <taxon>Erebidae</taxon>
        <taxon>Arctiinae</taxon>
        <taxon>Arctia</taxon>
    </lineage>
</organism>
<dbReference type="Proteomes" id="UP000494256">
    <property type="component" value="Unassembled WGS sequence"/>
</dbReference>
<sequence length="284" mass="32913">MRIICFPKLVQSEESKPHTLKNCALVIDGQNFFYSINQDSKPPHLFEHSEEESLNSILEFLNNEDEKEKFLSQMQNILNSMNENSLPVVAAYLLNRSGKNDELSVSFRDPQWFEKGVAAQKIPIRYINLYTHKCILGSWADTKSKNANDVLLFSADIIKYAHNLLTNYKLTEITVYHKYDGFLKIKTEDKIWKAYKCSESVFENGWKNYCLLHMNYLNTLCGSPFMTTKYHETFNGTFIYKLLKDMDGGDEKEFIAELFKTAPSVLTFVNKLISTYEKLLKGPD</sequence>
<dbReference type="PANTHER" id="PTHR15665:SF1">
    <property type="entry name" value="PROTEIN ASTEROID HOMOLOG 1"/>
    <property type="match status" value="1"/>
</dbReference>
<evidence type="ECO:0000313" key="1">
    <source>
        <dbReference type="EMBL" id="CAB3233170.1"/>
    </source>
</evidence>
<dbReference type="InterPro" id="IPR026832">
    <property type="entry name" value="Asteroid"/>
</dbReference>
<name>A0A8S0ZJ17_ARCPL</name>
<dbReference type="PANTHER" id="PTHR15665">
    <property type="entry name" value="ASTEROID PROTEIN"/>
    <property type="match status" value="1"/>
</dbReference>
<dbReference type="EMBL" id="CADEBD010000292">
    <property type="protein sequence ID" value="CAB3233170.1"/>
    <property type="molecule type" value="Genomic_DNA"/>
</dbReference>
<protein>
    <submittedName>
        <fullName evidence="1">Uncharacterized protein</fullName>
    </submittedName>
</protein>
<evidence type="ECO:0000313" key="2">
    <source>
        <dbReference type="Proteomes" id="UP000494256"/>
    </source>
</evidence>